<name>A0ABR7U415_9BRAD</name>
<dbReference type="Proteomes" id="UP000639516">
    <property type="component" value="Unassembled WGS sequence"/>
</dbReference>
<reference evidence="1 2" key="1">
    <citation type="journal article" date="2020" name="Arch. Microbiol.">
        <title>Bradyrhizobium campsiandrae sp. nov., a nitrogen-fixing bacterial strain isolated from a native leguminous tree from the Amazon adapted to flooded conditions.</title>
        <authorList>
            <person name="Cabral Michel D."/>
            <person name="Martins da Costa E."/>
            <person name="Azarias Guimaraes A."/>
            <person name="Soares de Carvalho T."/>
            <person name="Santos de Castro Caputo P."/>
            <person name="Willems A."/>
            <person name="de Souza Moreira F.M."/>
        </authorList>
    </citation>
    <scope>NUCLEOTIDE SEQUENCE [LARGE SCALE GENOMIC DNA]</scope>
    <source>
        <strain evidence="2">INPA 384B</strain>
    </source>
</reference>
<proteinExistence type="predicted"/>
<sequence length="82" mass="9259">MKMRLQSVSPKFKFSPVRVAAWIKDWEEAADATFGAPQVSDDLVVVDIEDADDQITQTLREKVEETLEEADLTDDIAISFKD</sequence>
<organism evidence="1 2">
    <name type="scientific">Bradyrhizobium campsiandrae</name>
    <dbReference type="NCBI Taxonomy" id="1729892"/>
    <lineage>
        <taxon>Bacteria</taxon>
        <taxon>Pseudomonadati</taxon>
        <taxon>Pseudomonadota</taxon>
        <taxon>Alphaproteobacteria</taxon>
        <taxon>Hyphomicrobiales</taxon>
        <taxon>Nitrobacteraceae</taxon>
        <taxon>Bradyrhizobium</taxon>
    </lineage>
</organism>
<gene>
    <name evidence="1" type="ORF">HA482_08455</name>
</gene>
<comment type="caution">
    <text evidence="1">The sequence shown here is derived from an EMBL/GenBank/DDBJ whole genome shotgun (WGS) entry which is preliminary data.</text>
</comment>
<protein>
    <recommendedName>
        <fullName evidence="3">DUF768 domain-containing protein</fullName>
    </recommendedName>
</protein>
<evidence type="ECO:0000313" key="2">
    <source>
        <dbReference type="Proteomes" id="UP000639516"/>
    </source>
</evidence>
<dbReference type="RefSeq" id="WP_188099109.1">
    <property type="nucleotide sequence ID" value="NZ_JAANIH010000012.1"/>
</dbReference>
<accession>A0ABR7U415</accession>
<keyword evidence="2" id="KW-1185">Reference proteome</keyword>
<evidence type="ECO:0008006" key="3">
    <source>
        <dbReference type="Google" id="ProtNLM"/>
    </source>
</evidence>
<evidence type="ECO:0000313" key="1">
    <source>
        <dbReference type="EMBL" id="MBC9978246.1"/>
    </source>
</evidence>
<dbReference type="EMBL" id="JAATTO010000010">
    <property type="protein sequence ID" value="MBC9978246.1"/>
    <property type="molecule type" value="Genomic_DNA"/>
</dbReference>